<evidence type="ECO:0000256" key="2">
    <source>
        <dbReference type="SAM" id="SignalP"/>
    </source>
</evidence>
<feature type="chain" id="PRO_5009272599" description="Zinc-binding protein" evidence="2">
    <location>
        <begin position="21"/>
        <end position="192"/>
    </location>
</feature>
<feature type="signal peptide" evidence="2">
    <location>
        <begin position="1"/>
        <end position="20"/>
    </location>
</feature>
<keyword evidence="2" id="KW-0732">Signal</keyword>
<dbReference type="OrthoDB" id="7346546at2"/>
<keyword evidence="4" id="KW-1185">Reference proteome</keyword>
<organism evidence="3 4">
    <name type="scientific">Pseudomonas pohangensis</name>
    <dbReference type="NCBI Taxonomy" id="364197"/>
    <lineage>
        <taxon>Bacteria</taxon>
        <taxon>Pseudomonadati</taxon>
        <taxon>Pseudomonadota</taxon>
        <taxon>Gammaproteobacteria</taxon>
        <taxon>Pseudomonadales</taxon>
        <taxon>Pseudomonadaceae</taxon>
        <taxon>Pseudomonas</taxon>
    </lineage>
</organism>
<dbReference type="AlphaFoldDB" id="A0A1H2E016"/>
<reference evidence="4" key="1">
    <citation type="submission" date="2016-10" db="EMBL/GenBank/DDBJ databases">
        <authorList>
            <person name="Varghese N."/>
            <person name="Submissions S."/>
        </authorList>
    </citation>
    <scope>NUCLEOTIDE SEQUENCE [LARGE SCALE GENOMIC DNA]</scope>
    <source>
        <strain evidence="4">DSM 17875</strain>
    </source>
</reference>
<proteinExistence type="predicted"/>
<dbReference type="STRING" id="364197.SAMN05216296_0229"/>
<protein>
    <recommendedName>
        <fullName evidence="5">Zinc-binding protein</fullName>
    </recommendedName>
</protein>
<evidence type="ECO:0000313" key="3">
    <source>
        <dbReference type="EMBL" id="SDT88375.1"/>
    </source>
</evidence>
<name>A0A1H2E016_9PSED</name>
<feature type="region of interest" description="Disordered" evidence="1">
    <location>
        <begin position="112"/>
        <end position="132"/>
    </location>
</feature>
<dbReference type="EMBL" id="LT629785">
    <property type="protein sequence ID" value="SDT88375.1"/>
    <property type="molecule type" value="Genomic_DNA"/>
</dbReference>
<accession>A0A1H2E016</accession>
<dbReference type="InterPro" id="IPR021253">
    <property type="entry name" value="ZrgA-like"/>
</dbReference>
<dbReference type="Proteomes" id="UP000243232">
    <property type="component" value="Chromosome I"/>
</dbReference>
<evidence type="ECO:0000256" key="1">
    <source>
        <dbReference type="SAM" id="MobiDB-lite"/>
    </source>
</evidence>
<gene>
    <name evidence="3" type="ORF">SAMN05216296_0229</name>
</gene>
<evidence type="ECO:0000313" key="4">
    <source>
        <dbReference type="Proteomes" id="UP000243232"/>
    </source>
</evidence>
<dbReference type="RefSeq" id="WP_090192685.1">
    <property type="nucleotide sequence ID" value="NZ_LT629785.1"/>
</dbReference>
<sequence length="192" mass="20451">MRKLILALPFTLLPLSLAHADDHAHEHGSLDKHEHGMSTLNLALEGNQLEIELESPAMNIVGFEHAASSDADQATVSAARAALEKPLTLFSLPAAAGCVVQATDVESPLFGHDDHDDHDDHDEMHADAKGESHSDIDAEYALTCSKPEALTTLSLAPFFQQFPGTSKVQVQLIAPSGQKGAELTPASPAMDF</sequence>
<dbReference type="Pfam" id="PF10986">
    <property type="entry name" value="ZrgA"/>
    <property type="match status" value="1"/>
</dbReference>
<evidence type="ECO:0008006" key="5">
    <source>
        <dbReference type="Google" id="ProtNLM"/>
    </source>
</evidence>
<feature type="compositionally biased region" description="Basic and acidic residues" evidence="1">
    <location>
        <begin position="121"/>
        <end position="132"/>
    </location>
</feature>